<evidence type="ECO:0000256" key="2">
    <source>
        <dbReference type="ARBA" id="ARBA00022801"/>
    </source>
</evidence>
<evidence type="ECO:0000259" key="3">
    <source>
        <dbReference type="PROSITE" id="PS51462"/>
    </source>
</evidence>
<dbReference type="STRING" id="926569.ANT_11180"/>
<dbReference type="PRINTS" id="PR00502">
    <property type="entry name" value="NUDIXFAMILY"/>
</dbReference>
<protein>
    <recommendedName>
        <fullName evidence="3">Nudix hydrolase domain-containing protein</fullName>
    </recommendedName>
</protein>
<dbReference type="Pfam" id="PF12535">
    <property type="entry name" value="Nudix_N"/>
    <property type="match status" value="1"/>
</dbReference>
<comment type="cofactor">
    <cofactor evidence="1">
        <name>Mg(2+)</name>
        <dbReference type="ChEBI" id="CHEBI:18420"/>
    </cofactor>
</comment>
<dbReference type="AlphaFoldDB" id="E8N3Y8"/>
<dbReference type="RefSeq" id="WP_013559541.1">
    <property type="nucleotide sequence ID" value="NC_014960.1"/>
</dbReference>
<evidence type="ECO:0000313" key="5">
    <source>
        <dbReference type="Proteomes" id="UP000008922"/>
    </source>
</evidence>
<dbReference type="Gene3D" id="3.90.79.10">
    <property type="entry name" value="Nucleoside Triphosphate Pyrophosphohydrolase"/>
    <property type="match status" value="1"/>
</dbReference>
<reference evidence="4 5" key="1">
    <citation type="submission" date="2010-12" db="EMBL/GenBank/DDBJ databases">
        <title>Whole genome sequence of Anaerolinea thermophila UNI-1.</title>
        <authorList>
            <person name="Narita-Yamada S."/>
            <person name="Kishi E."/>
            <person name="Watanabe Y."/>
            <person name="Takasaki K."/>
            <person name="Ankai A."/>
            <person name="Oguchi A."/>
            <person name="Fukui S."/>
            <person name="Takahashi M."/>
            <person name="Yashiro I."/>
            <person name="Hosoyama A."/>
            <person name="Sekiguchi Y."/>
            <person name="Hanada S."/>
            <person name="Fujita N."/>
        </authorList>
    </citation>
    <scope>NUCLEOTIDE SEQUENCE [LARGE SCALE GENOMIC DNA]</scope>
    <source>
        <strain evidence="5">DSM 14523 / JCM 11388 / NBRC 100420 / UNI-1</strain>
    </source>
</reference>
<dbReference type="HOGENOM" id="CLU_082381_1_0_0"/>
<dbReference type="Gene3D" id="6.10.250.1120">
    <property type="match status" value="1"/>
</dbReference>
<dbReference type="PANTHER" id="PTHR43046:SF16">
    <property type="entry name" value="ADP-RIBOSE PYROPHOSPHATASE YJHB-RELATED"/>
    <property type="match status" value="1"/>
</dbReference>
<dbReference type="PROSITE" id="PS51462">
    <property type="entry name" value="NUDIX"/>
    <property type="match status" value="1"/>
</dbReference>
<sequence>MSVSLLNWARQIQSIAQAGLSYAQNPFDRERYEKLMEIAAQLMALESLDPPEKIHAILRAEAGYLTPKVDVRAGVIQDGRILLVREMLDGGRWTLPGGWVDPGDTPSSAVEREVREETGYEARAVKLVAVFDREHQGHPPYLFSIFKLYFLCELRGGEPRGSIETGESRFFGRCEIPELSLARTLPQHIEMLFRHYEQPDLPAEFD</sequence>
<gene>
    <name evidence="4" type="ordered locus">ANT_11180</name>
</gene>
<dbReference type="InterPro" id="IPR059176">
    <property type="entry name" value="UDP-X_N"/>
</dbReference>
<dbReference type="PANTHER" id="PTHR43046">
    <property type="entry name" value="GDP-MANNOSE MANNOSYL HYDROLASE"/>
    <property type="match status" value="1"/>
</dbReference>
<organism evidence="4 5">
    <name type="scientific">Anaerolinea thermophila (strain DSM 14523 / JCM 11388 / NBRC 100420 / UNI-1)</name>
    <dbReference type="NCBI Taxonomy" id="926569"/>
    <lineage>
        <taxon>Bacteria</taxon>
        <taxon>Bacillati</taxon>
        <taxon>Chloroflexota</taxon>
        <taxon>Anaerolineae</taxon>
        <taxon>Anaerolineales</taxon>
        <taxon>Anaerolineaceae</taxon>
        <taxon>Anaerolinea</taxon>
    </lineage>
</organism>
<dbReference type="InterPro" id="IPR020476">
    <property type="entry name" value="Nudix_hydrolase"/>
</dbReference>
<evidence type="ECO:0000313" key="4">
    <source>
        <dbReference type="EMBL" id="BAJ63152.1"/>
    </source>
</evidence>
<dbReference type="InterPro" id="IPR015797">
    <property type="entry name" value="NUDIX_hydrolase-like_dom_sf"/>
</dbReference>
<dbReference type="OrthoDB" id="9804442at2"/>
<proteinExistence type="predicted"/>
<accession>E8N3Y8</accession>
<dbReference type="FunCoup" id="E8N3Y8">
    <property type="interactions" value="5"/>
</dbReference>
<name>E8N3Y8_ANATU</name>
<dbReference type="eggNOG" id="COG1051">
    <property type="taxonomic scope" value="Bacteria"/>
</dbReference>
<dbReference type="Proteomes" id="UP000008922">
    <property type="component" value="Chromosome"/>
</dbReference>
<dbReference type="GO" id="GO:0016787">
    <property type="term" value="F:hydrolase activity"/>
    <property type="evidence" value="ECO:0007669"/>
    <property type="project" value="UniProtKB-KW"/>
</dbReference>
<dbReference type="KEGG" id="atm:ANT_11180"/>
<evidence type="ECO:0000256" key="1">
    <source>
        <dbReference type="ARBA" id="ARBA00001946"/>
    </source>
</evidence>
<dbReference type="CDD" id="cd04672">
    <property type="entry name" value="NUDIX_CDP-Chase_like"/>
    <property type="match status" value="1"/>
</dbReference>
<dbReference type="EMBL" id="AP012029">
    <property type="protein sequence ID" value="BAJ63152.1"/>
    <property type="molecule type" value="Genomic_DNA"/>
</dbReference>
<keyword evidence="2" id="KW-0378">Hydrolase</keyword>
<dbReference type="SUPFAM" id="SSF55811">
    <property type="entry name" value="Nudix"/>
    <property type="match status" value="1"/>
</dbReference>
<dbReference type="Pfam" id="PF00293">
    <property type="entry name" value="NUDIX"/>
    <property type="match status" value="1"/>
</dbReference>
<feature type="domain" description="Nudix hydrolase" evidence="3">
    <location>
        <begin position="66"/>
        <end position="195"/>
    </location>
</feature>
<keyword evidence="5" id="KW-1185">Reference proteome</keyword>
<dbReference type="InParanoid" id="E8N3Y8"/>
<dbReference type="InterPro" id="IPR000086">
    <property type="entry name" value="NUDIX_hydrolase_dom"/>
</dbReference>